<dbReference type="Proteomes" id="UP000688137">
    <property type="component" value="Unassembled WGS sequence"/>
</dbReference>
<evidence type="ECO:0000313" key="3">
    <source>
        <dbReference type="Proteomes" id="UP000688137"/>
    </source>
</evidence>
<accession>A0A8S1JMH5</accession>
<keyword evidence="3" id="KW-1185">Reference proteome</keyword>
<dbReference type="EMBL" id="CAJJDM010000001">
    <property type="protein sequence ID" value="CAD8043324.1"/>
    <property type="molecule type" value="Genomic_DNA"/>
</dbReference>
<feature type="compositionally biased region" description="Basic and acidic residues" evidence="1">
    <location>
        <begin position="81"/>
        <end position="91"/>
    </location>
</feature>
<feature type="region of interest" description="Disordered" evidence="1">
    <location>
        <begin position="138"/>
        <end position="157"/>
    </location>
</feature>
<comment type="caution">
    <text evidence="2">The sequence shown here is derived from an EMBL/GenBank/DDBJ whole genome shotgun (WGS) entry which is preliminary data.</text>
</comment>
<feature type="region of interest" description="Disordered" evidence="1">
    <location>
        <begin position="1"/>
        <end position="47"/>
    </location>
</feature>
<proteinExistence type="predicted"/>
<evidence type="ECO:0000256" key="1">
    <source>
        <dbReference type="SAM" id="MobiDB-lite"/>
    </source>
</evidence>
<dbReference type="AlphaFoldDB" id="A0A8S1JMH5"/>
<gene>
    <name evidence="2" type="ORF">PPRIM_AZ9-3.1.T0040548</name>
</gene>
<sequence length="197" mass="23576">MNWKQVYASSEHRSKRILSGNAKNKDPKSNIHSPRNSQHSHKGTMIGLQRISKEIVESLTKALTPNCRVRQNSPKPILQEQEQKQIQKPNKEQEIFRQPLEQLENVKPNKELENLEYINFTKFARKISQQPIKEIRIPKNEQKISRQRSQDFHSKQEEWLRKKNEKVLKQRIEQQCQQQIKENRIGYLEKSQTDRFQ</sequence>
<reference evidence="2" key="1">
    <citation type="submission" date="2021-01" db="EMBL/GenBank/DDBJ databases">
        <authorList>
            <consortium name="Genoscope - CEA"/>
            <person name="William W."/>
        </authorList>
    </citation>
    <scope>NUCLEOTIDE SEQUENCE</scope>
</reference>
<feature type="region of interest" description="Disordered" evidence="1">
    <location>
        <begin position="65"/>
        <end position="91"/>
    </location>
</feature>
<evidence type="ECO:0000313" key="2">
    <source>
        <dbReference type="EMBL" id="CAD8043324.1"/>
    </source>
</evidence>
<organism evidence="2 3">
    <name type="scientific">Paramecium primaurelia</name>
    <dbReference type="NCBI Taxonomy" id="5886"/>
    <lineage>
        <taxon>Eukaryota</taxon>
        <taxon>Sar</taxon>
        <taxon>Alveolata</taxon>
        <taxon>Ciliophora</taxon>
        <taxon>Intramacronucleata</taxon>
        <taxon>Oligohymenophorea</taxon>
        <taxon>Peniculida</taxon>
        <taxon>Parameciidae</taxon>
        <taxon>Paramecium</taxon>
    </lineage>
</organism>
<protein>
    <submittedName>
        <fullName evidence="2">Uncharacterized protein</fullName>
    </submittedName>
</protein>
<dbReference type="OMA" id="FTKFARK"/>
<name>A0A8S1JMH5_PARPR</name>